<feature type="compositionally biased region" description="Acidic residues" evidence="3">
    <location>
        <begin position="53"/>
        <end position="75"/>
    </location>
</feature>
<feature type="compositionally biased region" description="Polar residues" evidence="3">
    <location>
        <begin position="637"/>
        <end position="655"/>
    </location>
</feature>
<evidence type="ECO:0000313" key="6">
    <source>
        <dbReference type="Proteomes" id="UP000019375"/>
    </source>
</evidence>
<feature type="compositionally biased region" description="Low complexity" evidence="3">
    <location>
        <begin position="656"/>
        <end position="694"/>
    </location>
</feature>
<evidence type="ECO:0000256" key="3">
    <source>
        <dbReference type="SAM" id="MobiDB-lite"/>
    </source>
</evidence>
<accession>A0A8J2T9P8</accession>
<reference evidence="6" key="1">
    <citation type="journal article" date="2013" name="Genome Announc.">
        <title>Genome sequence of the food spoilage yeast Zygosaccharomyces bailii CLIB 213(T).</title>
        <authorList>
            <person name="Galeote V."/>
            <person name="Bigey F."/>
            <person name="Devillers H."/>
            <person name="Neuveglise C."/>
            <person name="Dequin S."/>
        </authorList>
    </citation>
    <scope>NUCLEOTIDE SEQUENCE [LARGE SCALE GENOMIC DNA]</scope>
    <source>
        <strain evidence="6">CLIB 213 / ATCC 58445 / CBS 680 / CCRC 21525 / NBRC 1098 / NCYC 1416 / NRRL Y-2227</strain>
    </source>
</reference>
<feature type="compositionally biased region" description="Basic and acidic residues" evidence="3">
    <location>
        <begin position="362"/>
        <end position="375"/>
    </location>
</feature>
<dbReference type="Pfam" id="PF00076">
    <property type="entry name" value="RRM_1"/>
    <property type="match status" value="2"/>
</dbReference>
<evidence type="ECO:0000313" key="5">
    <source>
        <dbReference type="EMBL" id="CDF90014.1"/>
    </source>
</evidence>
<feature type="compositionally biased region" description="Gly residues" evidence="3">
    <location>
        <begin position="526"/>
        <end position="536"/>
    </location>
</feature>
<dbReference type="SMART" id="SM00360">
    <property type="entry name" value="RRM"/>
    <property type="match status" value="2"/>
</dbReference>
<feature type="region of interest" description="Disordered" evidence="3">
    <location>
        <begin position="344"/>
        <end position="424"/>
    </location>
</feature>
<feature type="region of interest" description="Disordered" evidence="3">
    <location>
        <begin position="512"/>
        <end position="536"/>
    </location>
</feature>
<feature type="region of interest" description="Disordered" evidence="3">
    <location>
        <begin position="48"/>
        <end position="75"/>
    </location>
</feature>
<dbReference type="PANTHER" id="PTHR21245">
    <property type="entry name" value="HETEROGENEOUS NUCLEAR RIBONUCLEOPROTEIN"/>
    <property type="match status" value="1"/>
</dbReference>
<dbReference type="SUPFAM" id="SSF54928">
    <property type="entry name" value="RNA-binding domain, RBD"/>
    <property type="match status" value="2"/>
</dbReference>
<evidence type="ECO:0000256" key="1">
    <source>
        <dbReference type="ARBA" id="ARBA00022884"/>
    </source>
</evidence>
<feature type="compositionally biased region" description="Acidic residues" evidence="3">
    <location>
        <begin position="376"/>
        <end position="396"/>
    </location>
</feature>
<dbReference type="EMBL" id="HG316458">
    <property type="protein sequence ID" value="CDF90014.1"/>
    <property type="molecule type" value="Genomic_DNA"/>
</dbReference>
<dbReference type="PROSITE" id="PS50102">
    <property type="entry name" value="RRM"/>
    <property type="match status" value="2"/>
</dbReference>
<gene>
    <name evidence="5" type="ORF">BN860_06898g</name>
</gene>
<keyword evidence="1 2" id="KW-0694">RNA-binding</keyword>
<dbReference type="InterPro" id="IPR034352">
    <property type="entry name" value="Rim4_RRM1"/>
</dbReference>
<feature type="compositionally biased region" description="Polar residues" evidence="3">
    <location>
        <begin position="348"/>
        <end position="361"/>
    </location>
</feature>
<feature type="domain" description="RRM" evidence="4">
    <location>
        <begin position="435"/>
        <end position="509"/>
    </location>
</feature>
<feature type="region of interest" description="Disordered" evidence="3">
    <location>
        <begin position="125"/>
        <end position="160"/>
    </location>
</feature>
<feature type="region of interest" description="Disordered" evidence="3">
    <location>
        <begin position="784"/>
        <end position="812"/>
    </location>
</feature>
<proteinExistence type="predicted"/>
<dbReference type="InterPro" id="IPR012677">
    <property type="entry name" value="Nucleotide-bd_a/b_plait_sf"/>
</dbReference>
<protein>
    <submittedName>
        <fullName evidence="5">ZYBA0S05-06898g1_1</fullName>
    </submittedName>
</protein>
<feature type="domain" description="RRM" evidence="4">
    <location>
        <begin position="164"/>
        <end position="243"/>
    </location>
</feature>
<dbReference type="CDD" id="cd12453">
    <property type="entry name" value="RRM1_RIM4_like"/>
    <property type="match status" value="1"/>
</dbReference>
<evidence type="ECO:0000259" key="4">
    <source>
        <dbReference type="PROSITE" id="PS50102"/>
    </source>
</evidence>
<dbReference type="OrthoDB" id="410044at2759"/>
<feature type="compositionally biased region" description="Low complexity" evidence="3">
    <location>
        <begin position="625"/>
        <end position="636"/>
    </location>
</feature>
<sequence>MTIASVMDPVAGAEHPSMDTEIGGAIQHSKGDTIISEDIGQLLPTEVSSAESDNFDDDEENEVDNENENLLDDITEEDIQQSVAIELNSQSPSHPEDQNVQKQEQLLPTDHEKDTPVGVECNATASKQHEHATDNKPSTSSAIAERNSKKDDSASTSFRGRPSSCVFVASLAAALSDDELCISVTQSFKQYGQLARVKVLRDPANRPYAFVQYTNDKDAKRALKMARGSVLNGRTLRCESARVNRTLFVTHVTPIYFVEVANLCEAFGELEQLVPSNDNNQLSRRCTYPPSNNNSWFVQFAYRDDAIRAFANLRTTSSWDVEWVQNIEVPKYFNLLNKRKDNNKSTDSRFNIKNVTTSNSDTKNDGEKNGDHSEGDDNDSDSDDNDEDYEDGDESEAGSSYSNEKNYSHGRGEDNMGRKSVGSSRMDDNVLIDKHSIFVGQLDQSVTKERLNERFSTHGSISDINLISKINKVFAFIQFETEEAAAAALERENHAIFLNKTMHVQYKEIGGHRGRRQFRKNSNGNGFYGTGSGRNGGGSGRMFTGPQVNLAPPPINMYRRRSQQGDSLACSYMGPPMAGPTTDFEMNYVPYMNGQFRRKSFANGWSSSRSHSMKSEIDTICGDGATDATSEASESAGQTNSATTYNNSSAGSMGHTTTTNASNNNSGNQTSHGNHHNNSGSNGNGANNHFNGSGSKKRYGKRGNNGGFNDAPKPYYFQPYYYHPMHYPMGPMGPVAPAHPSQAPGGNHPYMMIYPMPPPPPSGVDGNLLAQNLPVGLPGSVLHGSPPSAQSQGMHCDSNEFTPNAKPCQLDY</sequence>
<dbReference type="Gene3D" id="3.30.70.330">
    <property type="match status" value="2"/>
</dbReference>
<organism evidence="5 6">
    <name type="scientific">Zygosaccharomyces bailii (strain CLIB 213 / ATCC 58445 / CBS 680 / BCRC 21525 / NBRC 1098 / NCYC 1416 / NRRL Y-2227)</name>
    <dbReference type="NCBI Taxonomy" id="1333698"/>
    <lineage>
        <taxon>Eukaryota</taxon>
        <taxon>Fungi</taxon>
        <taxon>Dikarya</taxon>
        <taxon>Ascomycota</taxon>
        <taxon>Saccharomycotina</taxon>
        <taxon>Saccharomycetes</taxon>
        <taxon>Saccharomycetales</taxon>
        <taxon>Saccharomycetaceae</taxon>
        <taxon>Zygosaccharomyces</taxon>
    </lineage>
</organism>
<dbReference type="InterPro" id="IPR035979">
    <property type="entry name" value="RBD_domain_sf"/>
</dbReference>
<dbReference type="AlphaFoldDB" id="A0A8J2T9P8"/>
<name>A0A8J2T9P8_ZYGB2</name>
<dbReference type="Proteomes" id="UP000019375">
    <property type="component" value="Unassembled WGS sequence"/>
</dbReference>
<feature type="region of interest" description="Disordered" evidence="3">
    <location>
        <begin position="619"/>
        <end position="710"/>
    </location>
</feature>
<dbReference type="InterPro" id="IPR000504">
    <property type="entry name" value="RRM_dom"/>
</dbReference>
<keyword evidence="6" id="KW-1185">Reference proteome</keyword>
<evidence type="ECO:0000256" key="2">
    <source>
        <dbReference type="PROSITE-ProRule" id="PRU00176"/>
    </source>
</evidence>
<feature type="compositionally biased region" description="Basic and acidic residues" evidence="3">
    <location>
        <begin position="406"/>
        <end position="417"/>
    </location>
</feature>
<dbReference type="GO" id="GO:0003723">
    <property type="term" value="F:RNA binding"/>
    <property type="evidence" value="ECO:0007669"/>
    <property type="project" value="UniProtKB-UniRule"/>
</dbReference>